<accession>A0A0F0KB16</accession>
<name>A0A0F0KB16_9MICO</name>
<protein>
    <recommendedName>
        <fullName evidence="3">DUF2000 domain-containing protein</fullName>
    </recommendedName>
</protein>
<dbReference type="InterPro" id="IPR018988">
    <property type="entry name" value="DUF2000"/>
</dbReference>
<sequence length="152" mass="16015">MTTASQPTVPPSAASPRFDTKVVVLLSEGLTAWQELNVTSFLMSGIAVSAPGLTGDPYRDGDDNIYLPMLRQPVLVMTADAALLGAARGKATARADVAIAVWTRELFATGHDEANRAAVAAVAARDLDLVGVALRGPRHAIDRMIKGARLHD</sequence>
<gene>
    <name evidence="1" type="ORF">RN50_03175</name>
</gene>
<dbReference type="Gene3D" id="3.40.1490.10">
    <property type="entry name" value="Bit1"/>
    <property type="match status" value="1"/>
</dbReference>
<evidence type="ECO:0000313" key="1">
    <source>
        <dbReference type="EMBL" id="KJL18068.1"/>
    </source>
</evidence>
<reference evidence="1 2" key="1">
    <citation type="submission" date="2015-02" db="EMBL/GenBank/DDBJ databases">
        <title>Draft genome sequences of ten Microbacterium spp. with emphasis on heavy metal contaminated environments.</title>
        <authorList>
            <person name="Corretto E."/>
        </authorList>
    </citation>
    <scope>NUCLEOTIDE SEQUENCE [LARGE SCALE GENOMIC DNA]</scope>
    <source>
        <strain evidence="1 2">DSM 12966</strain>
    </source>
</reference>
<keyword evidence="2" id="KW-1185">Reference proteome</keyword>
<dbReference type="Pfam" id="PF09391">
    <property type="entry name" value="DUF2000"/>
    <property type="match status" value="1"/>
</dbReference>
<dbReference type="GeneID" id="94444002"/>
<evidence type="ECO:0008006" key="3">
    <source>
        <dbReference type="Google" id="ProtNLM"/>
    </source>
</evidence>
<dbReference type="KEGG" id="mfol:DXT68_06340"/>
<comment type="caution">
    <text evidence="1">The sequence shown here is derived from an EMBL/GenBank/DDBJ whole genome shotgun (WGS) entry which is preliminary data.</text>
</comment>
<proteinExistence type="predicted"/>
<evidence type="ECO:0000313" key="2">
    <source>
        <dbReference type="Proteomes" id="UP000033572"/>
    </source>
</evidence>
<dbReference type="RefSeq" id="WP_045255425.1">
    <property type="nucleotide sequence ID" value="NZ_CP031425.1"/>
</dbReference>
<dbReference type="SUPFAM" id="SSF102462">
    <property type="entry name" value="Peptidyl-tRNA hydrolase II"/>
    <property type="match status" value="1"/>
</dbReference>
<dbReference type="AlphaFoldDB" id="A0A0F0KB16"/>
<dbReference type="InterPro" id="IPR023476">
    <property type="entry name" value="Pep_tRNA_hydro_II_dom_sf"/>
</dbReference>
<dbReference type="Proteomes" id="UP000033572">
    <property type="component" value="Unassembled WGS sequence"/>
</dbReference>
<organism evidence="1 2">
    <name type="scientific">Microbacterium foliorum</name>
    <dbReference type="NCBI Taxonomy" id="104336"/>
    <lineage>
        <taxon>Bacteria</taxon>
        <taxon>Bacillati</taxon>
        <taxon>Actinomycetota</taxon>
        <taxon>Actinomycetes</taxon>
        <taxon>Micrococcales</taxon>
        <taxon>Microbacteriaceae</taxon>
        <taxon>Microbacterium</taxon>
    </lineage>
</organism>
<dbReference type="EMBL" id="JYIU01000046">
    <property type="protein sequence ID" value="KJL18068.1"/>
    <property type="molecule type" value="Genomic_DNA"/>
</dbReference>
<dbReference type="PATRIC" id="fig|104336.4.peg.3216"/>